<sequence length="515" mass="57443">MKCIKCGRPVGVGRYCNACGFDNKHIAKALNTADYYYNIGLEKAQMHDLSGAEIYLKKALTYNKSHKNARNLLGLVYNEMGEGGKAYIQWKVSAKLSSVEENIANLYIKQMEEHPAVFEEINETAKKYNAALSYAKQGSDDLAMIQVKKVLSVTPNFVNAHLLFALLHMRAGDNASAQADLNNALAIDRYNTTARRYLKEIGENPETVAEKIPADALKPDNENLKNVRPVDHYEDPNKETWKQFVYMLIGLAIGVVAMFVLVIPSVKASVSVDYNNLKKEYSQTTNKKDAEINTLKDDKKSLQKKNKKLTKRLKVYEGSKGEDSMYDSILKASQAYSSGNYVECAKHLLKVDKDSLPSSTAKNLYTSMKDKAFQNAATQLYNSGKASFDAYKYQDALDDLEQSYKYDKSYNTEYHIAMCYKNLNKNTDKAKEYFYDIINNSGDSDLIRKAANLGLDMVINSAKEAAAKAKGGSTKSSDSKSDSDDDSTDSSESKKSSSKSTTEEDFSTDTADDNE</sequence>
<gene>
    <name evidence="4" type="ORF">EHLA_2479</name>
</gene>
<evidence type="ECO:0000256" key="1">
    <source>
        <dbReference type="SAM" id="Coils"/>
    </source>
</evidence>
<dbReference type="KEGG" id="ehl:EHLA_2479"/>
<proteinExistence type="predicted"/>
<evidence type="ECO:0000256" key="2">
    <source>
        <dbReference type="SAM" id="MobiDB-lite"/>
    </source>
</evidence>
<dbReference type="SUPFAM" id="SSF48452">
    <property type="entry name" value="TPR-like"/>
    <property type="match status" value="2"/>
</dbReference>
<accession>A0A285PTR6</accession>
<evidence type="ECO:0000256" key="3">
    <source>
        <dbReference type="SAM" id="Phobius"/>
    </source>
</evidence>
<keyword evidence="5" id="KW-1185">Reference proteome</keyword>
<dbReference type="AlphaFoldDB" id="A0A285PTR6"/>
<feature type="compositionally biased region" description="Acidic residues" evidence="2">
    <location>
        <begin position="503"/>
        <end position="515"/>
    </location>
</feature>
<dbReference type="EMBL" id="LT907978">
    <property type="protein sequence ID" value="SOB73033.1"/>
    <property type="molecule type" value="Genomic_DNA"/>
</dbReference>
<protein>
    <submittedName>
        <fullName evidence="4">Tetratricopeptide repeat</fullName>
    </submittedName>
</protein>
<feature type="region of interest" description="Disordered" evidence="2">
    <location>
        <begin position="466"/>
        <end position="515"/>
    </location>
</feature>
<dbReference type="InterPro" id="IPR019734">
    <property type="entry name" value="TPR_rpt"/>
</dbReference>
<dbReference type="Proteomes" id="UP000217549">
    <property type="component" value="Chromosome I"/>
</dbReference>
<reference evidence="5" key="1">
    <citation type="submission" date="2017-09" db="EMBL/GenBank/DDBJ databases">
        <authorList>
            <person name="Shetty A S."/>
        </authorList>
    </citation>
    <scope>NUCLEOTIDE SEQUENCE [LARGE SCALE GENOMIC DNA]</scope>
</reference>
<keyword evidence="3" id="KW-0812">Transmembrane</keyword>
<dbReference type="STRING" id="39488.ERS852450_00920"/>
<name>A0A285PTR6_9FIRM</name>
<feature type="compositionally biased region" description="Low complexity" evidence="2">
    <location>
        <begin position="466"/>
        <end position="476"/>
    </location>
</feature>
<evidence type="ECO:0000313" key="4">
    <source>
        <dbReference type="EMBL" id="SOB73033.1"/>
    </source>
</evidence>
<organism evidence="4 5">
    <name type="scientific">Anaerobutyricum hallii</name>
    <dbReference type="NCBI Taxonomy" id="39488"/>
    <lineage>
        <taxon>Bacteria</taxon>
        <taxon>Bacillati</taxon>
        <taxon>Bacillota</taxon>
        <taxon>Clostridia</taxon>
        <taxon>Lachnospirales</taxon>
        <taxon>Lachnospiraceae</taxon>
        <taxon>Anaerobutyricum</taxon>
    </lineage>
</organism>
<evidence type="ECO:0000313" key="5">
    <source>
        <dbReference type="Proteomes" id="UP000217549"/>
    </source>
</evidence>
<keyword evidence="1" id="KW-0175">Coiled coil</keyword>
<feature type="transmembrane region" description="Helical" evidence="3">
    <location>
        <begin position="244"/>
        <end position="266"/>
    </location>
</feature>
<feature type="coiled-coil region" evidence="1">
    <location>
        <begin position="274"/>
        <end position="319"/>
    </location>
</feature>
<dbReference type="Gene3D" id="1.25.40.10">
    <property type="entry name" value="Tetratricopeptide repeat domain"/>
    <property type="match status" value="3"/>
</dbReference>
<keyword evidence="3" id="KW-0472">Membrane</keyword>
<dbReference type="InterPro" id="IPR011990">
    <property type="entry name" value="TPR-like_helical_dom_sf"/>
</dbReference>
<keyword evidence="3" id="KW-1133">Transmembrane helix</keyword>
<dbReference type="SMART" id="SM00028">
    <property type="entry name" value="TPR"/>
    <property type="match status" value="4"/>
</dbReference>
<dbReference type="RefSeq" id="WP_096240949.1">
    <property type="nucleotide sequence ID" value="NZ_LT907978.1"/>
</dbReference>